<keyword evidence="4 9" id="KW-1015">Disulfide bond</keyword>
<sequence>MAASKNVHVIDDSNFEAEVLKSDVPVLVDFGATWCGPCKALAPIVDKIADDFAGKVKVATLDIDDAPNTTKKYSVKSVPTVIVFKGGEKVATQVGLSNRETLIKLLGV</sequence>
<feature type="active site" description="Nucleophile" evidence="8">
    <location>
        <position position="38"/>
    </location>
</feature>
<keyword evidence="5 9" id="KW-0676">Redox-active center</keyword>
<evidence type="ECO:0000256" key="1">
    <source>
        <dbReference type="ARBA" id="ARBA00008987"/>
    </source>
</evidence>
<dbReference type="PANTHER" id="PTHR45663">
    <property type="entry name" value="GEO12009P1"/>
    <property type="match status" value="1"/>
</dbReference>
<comment type="similarity">
    <text evidence="1 7">Belongs to the thioredoxin family.</text>
</comment>
<evidence type="ECO:0000256" key="8">
    <source>
        <dbReference type="PIRSR" id="PIRSR000077-1"/>
    </source>
</evidence>
<organism evidence="11 12">
    <name type="scientific">Chondromyces apiculatus DSM 436</name>
    <dbReference type="NCBI Taxonomy" id="1192034"/>
    <lineage>
        <taxon>Bacteria</taxon>
        <taxon>Pseudomonadati</taxon>
        <taxon>Myxococcota</taxon>
        <taxon>Polyangia</taxon>
        <taxon>Polyangiales</taxon>
        <taxon>Polyangiaceae</taxon>
        <taxon>Chondromyces</taxon>
    </lineage>
</organism>
<dbReference type="SUPFAM" id="SSF52833">
    <property type="entry name" value="Thioredoxin-like"/>
    <property type="match status" value="1"/>
</dbReference>
<dbReference type="FunFam" id="3.40.30.10:FF:000001">
    <property type="entry name" value="Thioredoxin"/>
    <property type="match status" value="1"/>
</dbReference>
<evidence type="ECO:0000256" key="2">
    <source>
        <dbReference type="ARBA" id="ARBA00022448"/>
    </source>
</evidence>
<dbReference type="OrthoDB" id="9790390at2"/>
<feature type="disulfide bond" description="Redox-active" evidence="9">
    <location>
        <begin position="35"/>
        <end position="38"/>
    </location>
</feature>
<dbReference type="Proteomes" id="UP000019678">
    <property type="component" value="Unassembled WGS sequence"/>
</dbReference>
<feature type="site" description="Deprotonates C-terminal active site Cys" evidence="8">
    <location>
        <position position="29"/>
    </location>
</feature>
<dbReference type="RefSeq" id="WP_044246438.1">
    <property type="nucleotide sequence ID" value="NZ_ASRX01000049.1"/>
</dbReference>
<gene>
    <name evidence="11" type="ORF">CAP_5783</name>
</gene>
<dbReference type="PIRSF" id="PIRSF000077">
    <property type="entry name" value="Thioredoxin"/>
    <property type="match status" value="1"/>
</dbReference>
<evidence type="ECO:0000256" key="7">
    <source>
        <dbReference type="PIRNR" id="PIRNR000077"/>
    </source>
</evidence>
<evidence type="ECO:0000313" key="11">
    <source>
        <dbReference type="EMBL" id="EYF03279.1"/>
    </source>
</evidence>
<keyword evidence="2" id="KW-0813">Transport</keyword>
<feature type="domain" description="Thioredoxin" evidence="10">
    <location>
        <begin position="1"/>
        <end position="108"/>
    </location>
</feature>
<accession>A0A017T1Y2</accession>
<dbReference type="InterPro" id="IPR036249">
    <property type="entry name" value="Thioredoxin-like_sf"/>
</dbReference>
<evidence type="ECO:0000313" key="12">
    <source>
        <dbReference type="Proteomes" id="UP000019678"/>
    </source>
</evidence>
<dbReference type="GO" id="GO:0005737">
    <property type="term" value="C:cytoplasm"/>
    <property type="evidence" value="ECO:0007669"/>
    <property type="project" value="TreeGrafter"/>
</dbReference>
<evidence type="ECO:0000256" key="6">
    <source>
        <dbReference type="NCBIfam" id="TIGR01068"/>
    </source>
</evidence>
<dbReference type="PRINTS" id="PR00421">
    <property type="entry name" value="THIOREDOXIN"/>
</dbReference>
<keyword evidence="3" id="KW-0249">Electron transport</keyword>
<keyword evidence="12" id="KW-1185">Reference proteome</keyword>
<dbReference type="eggNOG" id="COG3118">
    <property type="taxonomic scope" value="Bacteria"/>
</dbReference>
<evidence type="ECO:0000256" key="5">
    <source>
        <dbReference type="ARBA" id="ARBA00023284"/>
    </source>
</evidence>
<dbReference type="STRING" id="1192034.CAP_5783"/>
<evidence type="ECO:0000259" key="10">
    <source>
        <dbReference type="PROSITE" id="PS51352"/>
    </source>
</evidence>
<proteinExistence type="inferred from homology"/>
<dbReference type="AlphaFoldDB" id="A0A017T1Y2"/>
<evidence type="ECO:0000256" key="9">
    <source>
        <dbReference type="PIRSR" id="PIRSR000077-4"/>
    </source>
</evidence>
<dbReference type="PROSITE" id="PS51352">
    <property type="entry name" value="THIOREDOXIN_2"/>
    <property type="match status" value="1"/>
</dbReference>
<dbReference type="InterPro" id="IPR005746">
    <property type="entry name" value="Thioredoxin"/>
</dbReference>
<name>A0A017T1Y2_9BACT</name>
<dbReference type="Gene3D" id="3.40.30.10">
    <property type="entry name" value="Glutaredoxin"/>
    <property type="match status" value="1"/>
</dbReference>
<dbReference type="EMBL" id="ASRX01000049">
    <property type="protein sequence ID" value="EYF03279.1"/>
    <property type="molecule type" value="Genomic_DNA"/>
</dbReference>
<dbReference type="NCBIfam" id="TIGR01068">
    <property type="entry name" value="thioredoxin"/>
    <property type="match status" value="1"/>
</dbReference>
<dbReference type="Pfam" id="PF00085">
    <property type="entry name" value="Thioredoxin"/>
    <property type="match status" value="1"/>
</dbReference>
<evidence type="ECO:0000256" key="3">
    <source>
        <dbReference type="ARBA" id="ARBA00022982"/>
    </source>
</evidence>
<protein>
    <recommendedName>
        <fullName evidence="6 7">Thioredoxin</fullName>
    </recommendedName>
</protein>
<evidence type="ECO:0000256" key="4">
    <source>
        <dbReference type="ARBA" id="ARBA00023157"/>
    </source>
</evidence>
<feature type="active site" description="Nucleophile" evidence="8">
    <location>
        <position position="35"/>
    </location>
</feature>
<feature type="site" description="Contributes to redox potential value" evidence="8">
    <location>
        <position position="37"/>
    </location>
</feature>
<dbReference type="CDD" id="cd02947">
    <property type="entry name" value="TRX_family"/>
    <property type="match status" value="1"/>
</dbReference>
<dbReference type="PANTHER" id="PTHR45663:SF11">
    <property type="entry name" value="GEO12009P1"/>
    <property type="match status" value="1"/>
</dbReference>
<dbReference type="GO" id="GO:0015035">
    <property type="term" value="F:protein-disulfide reductase activity"/>
    <property type="evidence" value="ECO:0007669"/>
    <property type="project" value="UniProtKB-UniRule"/>
</dbReference>
<reference evidence="11 12" key="1">
    <citation type="submission" date="2013-05" db="EMBL/GenBank/DDBJ databases">
        <title>Genome assembly of Chondromyces apiculatus DSM 436.</title>
        <authorList>
            <person name="Sharma G."/>
            <person name="Khatri I."/>
            <person name="Kaur C."/>
            <person name="Mayilraj S."/>
            <person name="Subramanian S."/>
        </authorList>
    </citation>
    <scope>NUCLEOTIDE SEQUENCE [LARGE SCALE GENOMIC DNA]</scope>
    <source>
        <strain evidence="11 12">DSM 436</strain>
    </source>
</reference>
<comment type="caution">
    <text evidence="11">The sequence shown here is derived from an EMBL/GenBank/DDBJ whole genome shotgun (WGS) entry which is preliminary data.</text>
</comment>
<dbReference type="InterPro" id="IPR013766">
    <property type="entry name" value="Thioredoxin_domain"/>
</dbReference>
<feature type="site" description="Contributes to redox potential value" evidence="8">
    <location>
        <position position="36"/>
    </location>
</feature>